<organism evidence="1 2">
    <name type="scientific">Sphingobium chungbukense</name>
    <dbReference type="NCBI Taxonomy" id="56193"/>
    <lineage>
        <taxon>Bacteria</taxon>
        <taxon>Pseudomonadati</taxon>
        <taxon>Pseudomonadota</taxon>
        <taxon>Alphaproteobacteria</taxon>
        <taxon>Sphingomonadales</taxon>
        <taxon>Sphingomonadaceae</taxon>
        <taxon>Sphingobium</taxon>
    </lineage>
</organism>
<accession>A0A0M3AKR0</accession>
<evidence type="ECO:0008006" key="3">
    <source>
        <dbReference type="Google" id="ProtNLM"/>
    </source>
</evidence>
<dbReference type="PATRIC" id="fig|56193.3.peg.4041"/>
<evidence type="ECO:0000313" key="2">
    <source>
        <dbReference type="Proteomes" id="UP000033874"/>
    </source>
</evidence>
<evidence type="ECO:0000313" key="1">
    <source>
        <dbReference type="EMBL" id="KKW90687.1"/>
    </source>
</evidence>
<protein>
    <recommendedName>
        <fullName evidence="3">DUF3598 domain-containing protein</fullName>
    </recommendedName>
</protein>
<sequence length="166" mass="19825">MGIREDMPLLARHEGVWDGVYTYYNAAGEKIDEHKSRLFCRFPEGGEFPYHQTNHYLWDDGRTEVRDFPAAYRDKRVWWDNELIKGWAAEVGLDEYNRTVMLYWQRQGDPSLYLYEMIQLADDGLTRCRTWHWIRNGLLETRTAIQEKLVSRDWAAVEKEMEAQTV</sequence>
<dbReference type="AlphaFoldDB" id="A0A0M3AKR0"/>
<dbReference type="EMBL" id="LBIC01000009">
    <property type="protein sequence ID" value="KKW90687.1"/>
    <property type="molecule type" value="Genomic_DNA"/>
</dbReference>
<reference evidence="1 2" key="1">
    <citation type="submission" date="2015-04" db="EMBL/GenBank/DDBJ databases">
        <title>Genome sequence of aromatic hydrocarbons-degrading Sphingobium chungbukense DJ77.</title>
        <authorList>
            <person name="Kim Y.-C."/>
            <person name="Chae J.-C."/>
        </authorList>
    </citation>
    <scope>NUCLEOTIDE SEQUENCE [LARGE SCALE GENOMIC DNA]</scope>
    <source>
        <strain evidence="1 2">DJ77</strain>
    </source>
</reference>
<gene>
    <name evidence="1" type="ORF">YP76_19195</name>
</gene>
<name>A0A0M3AKR0_9SPHN</name>
<comment type="caution">
    <text evidence="1">The sequence shown here is derived from an EMBL/GenBank/DDBJ whole genome shotgun (WGS) entry which is preliminary data.</text>
</comment>
<keyword evidence="2" id="KW-1185">Reference proteome</keyword>
<proteinExistence type="predicted"/>
<dbReference type="STRING" id="56193.YP76_19195"/>
<dbReference type="Proteomes" id="UP000033874">
    <property type="component" value="Unassembled WGS sequence"/>
</dbReference>